<accession>A0A372GFZ9</accession>
<dbReference type="SUPFAM" id="SSF47336">
    <property type="entry name" value="ACP-like"/>
    <property type="match status" value="1"/>
</dbReference>
<dbReference type="Pfam" id="PF00550">
    <property type="entry name" value="PP-binding"/>
    <property type="match status" value="1"/>
</dbReference>
<feature type="region of interest" description="Disordered" evidence="1">
    <location>
        <begin position="77"/>
        <end position="99"/>
    </location>
</feature>
<evidence type="ECO:0000259" key="2">
    <source>
        <dbReference type="Pfam" id="PF00550"/>
    </source>
</evidence>
<dbReference type="OrthoDB" id="6434357at2"/>
<dbReference type="Proteomes" id="UP000262882">
    <property type="component" value="Unassembled WGS sequence"/>
</dbReference>
<feature type="domain" description="Carrier" evidence="2">
    <location>
        <begin position="19"/>
        <end position="78"/>
    </location>
</feature>
<dbReference type="InterPro" id="IPR036736">
    <property type="entry name" value="ACP-like_sf"/>
</dbReference>
<protein>
    <submittedName>
        <fullName evidence="3">Acyl carrier protein</fullName>
    </submittedName>
</protein>
<dbReference type="Gene3D" id="1.10.1200.10">
    <property type="entry name" value="ACP-like"/>
    <property type="match status" value="1"/>
</dbReference>
<dbReference type="RefSeq" id="WP_117401006.1">
    <property type="nucleotide sequence ID" value="NZ_QVNQ01000005.1"/>
</dbReference>
<dbReference type="InterPro" id="IPR009081">
    <property type="entry name" value="PP-bd_ACP"/>
</dbReference>
<evidence type="ECO:0000256" key="1">
    <source>
        <dbReference type="SAM" id="MobiDB-lite"/>
    </source>
</evidence>
<comment type="caution">
    <text evidence="3">The sequence shown here is derived from an EMBL/GenBank/DDBJ whole genome shotgun (WGS) entry which is preliminary data.</text>
</comment>
<reference evidence="3 4" key="1">
    <citation type="submission" date="2018-08" db="EMBL/GenBank/DDBJ databases">
        <title>Actinomadura spongicola sp. nov., isolated from marine sponge Leucetta chagosensis.</title>
        <authorList>
            <person name="Li L."/>
            <person name="Lin H.W."/>
        </authorList>
    </citation>
    <scope>NUCLEOTIDE SEQUENCE [LARGE SCALE GENOMIC DNA]</scope>
    <source>
        <strain evidence="3 4">LHW52907</strain>
    </source>
</reference>
<organism evidence="3 4">
    <name type="scientific">Actinomadura spongiicola</name>
    <dbReference type="NCBI Taxonomy" id="2303421"/>
    <lineage>
        <taxon>Bacteria</taxon>
        <taxon>Bacillati</taxon>
        <taxon>Actinomycetota</taxon>
        <taxon>Actinomycetes</taxon>
        <taxon>Streptosporangiales</taxon>
        <taxon>Thermomonosporaceae</taxon>
        <taxon>Actinomadura</taxon>
    </lineage>
</organism>
<keyword evidence="4" id="KW-1185">Reference proteome</keyword>
<evidence type="ECO:0000313" key="4">
    <source>
        <dbReference type="Proteomes" id="UP000262882"/>
    </source>
</evidence>
<evidence type="ECO:0000313" key="3">
    <source>
        <dbReference type="EMBL" id="RFS84316.1"/>
    </source>
</evidence>
<sequence length="99" mass="10847">MPEHVEVAARRTLAPLLDLDIAPDELDPDRDLAADYGLTSLNKVLFLTSVCEDTGVALSRFTERDVARMHTLRDVTELLSSHAGSSPRAEDDAENEAAR</sequence>
<gene>
    <name evidence="3" type="ORF">D0T12_19550</name>
</gene>
<dbReference type="EMBL" id="QVNQ01000005">
    <property type="protein sequence ID" value="RFS84316.1"/>
    <property type="molecule type" value="Genomic_DNA"/>
</dbReference>
<name>A0A372GFZ9_9ACTN</name>
<proteinExistence type="predicted"/>
<dbReference type="AlphaFoldDB" id="A0A372GFZ9"/>